<organism evidence="3 4">
    <name type="scientific">Defluviicoccus vanus</name>
    <dbReference type="NCBI Taxonomy" id="111831"/>
    <lineage>
        <taxon>Bacteria</taxon>
        <taxon>Pseudomonadati</taxon>
        <taxon>Pseudomonadota</taxon>
        <taxon>Alphaproteobacteria</taxon>
        <taxon>Rhodospirillales</taxon>
        <taxon>Rhodospirillaceae</taxon>
        <taxon>Defluviicoccus</taxon>
    </lineage>
</organism>
<feature type="compositionally biased region" description="Low complexity" evidence="1">
    <location>
        <begin position="104"/>
        <end position="116"/>
    </location>
</feature>
<dbReference type="EMBL" id="CP053923">
    <property type="protein sequence ID" value="QNT68660.1"/>
    <property type="molecule type" value="Genomic_DNA"/>
</dbReference>
<dbReference type="InterPro" id="IPR036365">
    <property type="entry name" value="PGBD-like_sf"/>
</dbReference>
<dbReference type="InterPro" id="IPR036366">
    <property type="entry name" value="PGBDSf"/>
</dbReference>
<sequence>MGRLAILILTMFWGIVTLGSLVWEVLDPASISTDSRPQALPPSLTGKADTEMVPATAAAAPADASEPTLAELSPGLRASLRATVGEQDASNPRRAATDATLGTAGDAAAAPAGQTAAPPPVVAPMMRPRPRPAGLMTADATPTATAKTSLGAIKPPIARPSTTKSTASVAKAPDGQLRAGAPRGNARVAEAQELLAALGYPIGVLDGRLGPQTQAAVKAYEKRGGLKADGRVDEQMLARLRADAAALSRDEAVAATPGSAPVPSRSLTGRVLGNVQRLIGHDFNSVTAPEAVNAYCDEHGDEWIYDRGVDRLRACAELVGKPKVAFRPLPGDR</sequence>
<dbReference type="SUPFAM" id="SSF47090">
    <property type="entry name" value="PGBD-like"/>
    <property type="match status" value="1"/>
</dbReference>
<accession>A0A7H1MYX4</accession>
<dbReference type="Gene3D" id="1.10.101.10">
    <property type="entry name" value="PGBD-like superfamily/PGBD"/>
    <property type="match status" value="1"/>
</dbReference>
<protein>
    <submittedName>
        <fullName evidence="3">Peptidoglycan-binding protein</fullName>
    </submittedName>
</protein>
<feature type="region of interest" description="Disordered" evidence="1">
    <location>
        <begin position="104"/>
        <end position="123"/>
    </location>
</feature>
<keyword evidence="4" id="KW-1185">Reference proteome</keyword>
<reference evidence="3 4" key="1">
    <citation type="submission" date="2020-05" db="EMBL/GenBank/DDBJ databases">
        <title>Complete closed genome sequence of Defluviicoccus vanus.</title>
        <authorList>
            <person name="Bessarab I."/>
            <person name="Arumugam K."/>
            <person name="Maszenan A.M."/>
            <person name="Seviour R.J."/>
            <person name="Williams R.B."/>
        </authorList>
    </citation>
    <scope>NUCLEOTIDE SEQUENCE [LARGE SCALE GENOMIC DNA]</scope>
    <source>
        <strain evidence="3 4">Ben 114</strain>
    </source>
</reference>
<evidence type="ECO:0000259" key="2">
    <source>
        <dbReference type="Pfam" id="PF01471"/>
    </source>
</evidence>
<evidence type="ECO:0000313" key="3">
    <source>
        <dbReference type="EMBL" id="QNT68660.1"/>
    </source>
</evidence>
<proteinExistence type="predicted"/>
<gene>
    <name evidence="3" type="ORF">HQ394_03860</name>
</gene>
<evidence type="ECO:0000313" key="4">
    <source>
        <dbReference type="Proteomes" id="UP000516369"/>
    </source>
</evidence>
<dbReference type="AlphaFoldDB" id="A0A7H1MYX4"/>
<dbReference type="InterPro" id="IPR002477">
    <property type="entry name" value="Peptidoglycan-bd-like"/>
</dbReference>
<feature type="domain" description="Peptidoglycan binding-like" evidence="2">
    <location>
        <begin position="186"/>
        <end position="240"/>
    </location>
</feature>
<dbReference type="KEGG" id="dvn:HQ394_03860"/>
<evidence type="ECO:0000256" key="1">
    <source>
        <dbReference type="SAM" id="MobiDB-lite"/>
    </source>
</evidence>
<dbReference type="Pfam" id="PF01471">
    <property type="entry name" value="PG_binding_1"/>
    <property type="match status" value="1"/>
</dbReference>
<dbReference type="RefSeq" id="WP_190262096.1">
    <property type="nucleotide sequence ID" value="NZ_CP053923.1"/>
</dbReference>
<name>A0A7H1MYX4_9PROT</name>
<dbReference type="Proteomes" id="UP000516369">
    <property type="component" value="Chromosome"/>
</dbReference>